<name>A0A975BW05_9BACT</name>
<organism evidence="2 3">
    <name type="scientific">Desulfonema magnum</name>
    <dbReference type="NCBI Taxonomy" id="45655"/>
    <lineage>
        <taxon>Bacteria</taxon>
        <taxon>Pseudomonadati</taxon>
        <taxon>Thermodesulfobacteriota</taxon>
        <taxon>Desulfobacteria</taxon>
        <taxon>Desulfobacterales</taxon>
        <taxon>Desulfococcaceae</taxon>
        <taxon>Desulfonema</taxon>
    </lineage>
</organism>
<evidence type="ECO:0000256" key="1">
    <source>
        <dbReference type="SAM" id="MobiDB-lite"/>
    </source>
</evidence>
<dbReference type="AlphaFoldDB" id="A0A975BW05"/>
<feature type="region of interest" description="Disordered" evidence="1">
    <location>
        <begin position="39"/>
        <end position="60"/>
    </location>
</feature>
<dbReference type="EMBL" id="CP061800">
    <property type="protein sequence ID" value="QTA92791.1"/>
    <property type="molecule type" value="Genomic_DNA"/>
</dbReference>
<protein>
    <submittedName>
        <fullName evidence="2">Uncharacterized protein</fullName>
    </submittedName>
</protein>
<reference evidence="2" key="1">
    <citation type="journal article" date="2021" name="Microb. Physiol.">
        <title>Proteogenomic Insights into the Physiology of Marine, Sulfate-Reducing, Filamentous Desulfonema limicola and Desulfonema magnum.</title>
        <authorList>
            <person name="Schnaars V."/>
            <person name="Wohlbrand L."/>
            <person name="Scheve S."/>
            <person name="Hinrichs C."/>
            <person name="Reinhardt R."/>
            <person name="Rabus R."/>
        </authorList>
    </citation>
    <scope>NUCLEOTIDE SEQUENCE</scope>
    <source>
        <strain evidence="2">4be13</strain>
    </source>
</reference>
<evidence type="ECO:0000313" key="2">
    <source>
        <dbReference type="EMBL" id="QTA92791.1"/>
    </source>
</evidence>
<evidence type="ECO:0000313" key="3">
    <source>
        <dbReference type="Proteomes" id="UP000663722"/>
    </source>
</evidence>
<proteinExistence type="predicted"/>
<sequence length="60" mass="6770">MQNIGIYAGRIHNILLLKDILSLTRITKEPSFFLSFLRKQESTDRGSATSAKNGFLLSQE</sequence>
<dbReference type="KEGG" id="dmm:dnm_088820"/>
<accession>A0A975BW05</accession>
<keyword evidence="3" id="KW-1185">Reference proteome</keyword>
<gene>
    <name evidence="2" type="ORF">dnm_088820</name>
</gene>
<dbReference type="Proteomes" id="UP000663722">
    <property type="component" value="Chromosome"/>
</dbReference>
<feature type="compositionally biased region" description="Polar residues" evidence="1">
    <location>
        <begin position="45"/>
        <end position="60"/>
    </location>
</feature>